<dbReference type="InterPro" id="IPR036856">
    <property type="entry name" value="Ald_Oxase/Xan_DH_a/b_sf"/>
</dbReference>
<dbReference type="EMBL" id="JASCSA010000011">
    <property type="protein sequence ID" value="MDI5885338.1"/>
    <property type="molecule type" value="Genomic_DNA"/>
</dbReference>
<dbReference type="PANTHER" id="PTHR47495">
    <property type="entry name" value="ALDEHYDE DEHYDROGENASE"/>
    <property type="match status" value="1"/>
</dbReference>
<dbReference type="RefSeq" id="WP_284727194.1">
    <property type="nucleotide sequence ID" value="NZ_CP136695.1"/>
</dbReference>
<name>A0ABT6URK6_9GAMM</name>
<dbReference type="Pfam" id="PF20256">
    <property type="entry name" value="MoCoBD_2"/>
    <property type="match status" value="2"/>
</dbReference>
<dbReference type="PIRSF" id="PIRSF036389">
    <property type="entry name" value="IOR_B"/>
    <property type="match status" value="1"/>
</dbReference>
<evidence type="ECO:0000313" key="3">
    <source>
        <dbReference type="Proteomes" id="UP001229025"/>
    </source>
</evidence>
<sequence>MARFDDKLAAHQRELAAAHKTSSSRGGITRRGFLIGSVAGSTMLAFGVSGAALAAGADGKGSASETLSAGAFEPTMWYAIATDGTVTVHITKSEMGQHVATSLARLVVEELEADWDSVKVDYVDSAPKWGYMITGGSWSVHQSYQPLSQAGAAGRIALIEAGAQQMGVAVESCKARKGRVISGDQSLSYGEIVAAGLERSFSEEELAAIELKPASERRVLGTRGNALDVPPKTNGQAVYGIDYTLPAEIEARVGKTLHARPVMPPSRFGCKVTAVDDSEARKVIGYRQTIELKDPSGICQGWLAVIADNFSAAMRATDLLKVEWSKGDSYQVDETAIQAEGQRLVSSPSRDNGSLLVDQGDPAPLLENAATTVESTFTTSSVLHFTLEPANALAYEEDGHWHIHCGNQQQSLLTSLVTKALELEEGKVTHHQLYLGGGFGRRLHGDYAVPAALASKAVGRPVKMIFTRPDDSRFDCVRSPSVQRLRSGLDAEGHVVASEHAAAAGWPTAALMPAFMAEAIEGGGKLDSFSISGADHWYNVGTQRVWAQQNKVAHEAFVPGYLRSVAPGWTLWAVEQHIDELALAAEQDPAEFRLALLDAEGRNAGKAPVSTGGAERLRNVLKRVMEKSGWSERDSLPADTGMGVALSFGQERSMPTWVACVARVKVDRATGEVKLEKLTSVVDAGTLAHPDGAMAQLEGSLLWGVSMAMHEGTEYREGGPVAQNLGAYQPLRMHQVPQMDLEFVDSTEMPVGLGEPGTTVVAPAIANAIQHAVGVRLRDLPMRPAALKAALSEA</sequence>
<organism evidence="2 3">
    <name type="scientific">Cobetia amphilecti</name>
    <dbReference type="NCBI Taxonomy" id="1055104"/>
    <lineage>
        <taxon>Bacteria</taxon>
        <taxon>Pseudomonadati</taxon>
        <taxon>Pseudomonadota</taxon>
        <taxon>Gammaproteobacteria</taxon>
        <taxon>Oceanospirillales</taxon>
        <taxon>Halomonadaceae</taxon>
        <taxon>Cobetia</taxon>
    </lineage>
</organism>
<dbReference type="Gene3D" id="3.90.1170.50">
    <property type="entry name" value="Aldehyde oxidase/xanthine dehydrogenase, a/b hammerhead"/>
    <property type="match status" value="2"/>
</dbReference>
<dbReference type="InterPro" id="IPR052516">
    <property type="entry name" value="N-heterocyclic_Hydroxylase"/>
</dbReference>
<dbReference type="SMART" id="SM01008">
    <property type="entry name" value="Ald_Xan_dh_C"/>
    <property type="match status" value="1"/>
</dbReference>
<dbReference type="InterPro" id="IPR037165">
    <property type="entry name" value="AldOxase/xan_DH_Mopterin-bd_sf"/>
</dbReference>
<evidence type="ECO:0000313" key="2">
    <source>
        <dbReference type="EMBL" id="MDI5885338.1"/>
    </source>
</evidence>
<keyword evidence="3" id="KW-1185">Reference proteome</keyword>
<reference evidence="2 3" key="1">
    <citation type="submission" date="2023-04" db="EMBL/GenBank/DDBJ databases">
        <authorList>
            <person name="Otstavnykh N."/>
            <person name="Seitkalieva A."/>
            <person name="Bystritskaya E."/>
        </authorList>
    </citation>
    <scope>NUCLEOTIDE SEQUENCE [LARGE SCALE GENOMIC DNA]</scope>
    <source>
        <strain evidence="2 3">NRIC 0815</strain>
    </source>
</reference>
<accession>A0ABT6URK6</accession>
<feature type="domain" description="Aldehyde oxidase/xanthine dehydrogenase a/b hammerhead" evidence="1">
    <location>
        <begin position="234"/>
        <end position="328"/>
    </location>
</feature>
<reference evidence="3" key="2">
    <citation type="submission" date="2023-07" db="EMBL/GenBank/DDBJ databases">
        <title>Genome-based characterization of strain KMM 296 and proposal for reclassification of Cobetia litoralis and Cobetia pacifica, and emended description of the species Cobetia amphilecti and Cobetia marina.</title>
        <authorList>
            <person name="Balabanova L."/>
            <person name="Nedashkovskaya O."/>
        </authorList>
    </citation>
    <scope>NUCLEOTIDE SEQUENCE [LARGE SCALE GENOMIC DNA]</scope>
    <source>
        <strain evidence="3">NRIC 0815</strain>
    </source>
</reference>
<evidence type="ECO:0000259" key="1">
    <source>
        <dbReference type="SMART" id="SM01008"/>
    </source>
</evidence>
<dbReference type="Pfam" id="PF02738">
    <property type="entry name" value="MoCoBD_1"/>
    <property type="match status" value="1"/>
</dbReference>
<dbReference type="InterPro" id="IPR000674">
    <property type="entry name" value="Ald_Oxase/Xan_DH_a/b"/>
</dbReference>
<comment type="caution">
    <text evidence="2">The sequence shown here is derived from an EMBL/GenBank/DDBJ whole genome shotgun (WGS) entry which is preliminary data.</text>
</comment>
<dbReference type="PANTHER" id="PTHR47495:SF2">
    <property type="entry name" value="ALDEHYDE DEHYDROGENASE"/>
    <property type="match status" value="1"/>
</dbReference>
<dbReference type="InterPro" id="IPR006311">
    <property type="entry name" value="TAT_signal"/>
</dbReference>
<dbReference type="InterPro" id="IPR046867">
    <property type="entry name" value="AldOxase/xan_DH_MoCoBD2"/>
</dbReference>
<protein>
    <submittedName>
        <fullName evidence="2">Molybdopterin-dependent oxidoreductase</fullName>
    </submittedName>
</protein>
<dbReference type="InterPro" id="IPR008274">
    <property type="entry name" value="AldOxase/xan_DH_MoCoBD1"/>
</dbReference>
<dbReference type="SUPFAM" id="SSF54665">
    <property type="entry name" value="CO dehydrogenase molybdoprotein N-domain-like"/>
    <property type="match status" value="1"/>
</dbReference>
<dbReference type="GeneID" id="97327512"/>
<gene>
    <name evidence="2" type="ORF">QLT01_13370</name>
</gene>
<dbReference type="InterPro" id="IPR012368">
    <property type="entry name" value="OxRdtase_Mopterin-bd_su_IorB"/>
</dbReference>
<dbReference type="SUPFAM" id="SSF56003">
    <property type="entry name" value="Molybdenum cofactor-binding domain"/>
    <property type="match status" value="2"/>
</dbReference>
<proteinExistence type="predicted"/>
<dbReference type="Proteomes" id="UP001229025">
    <property type="component" value="Unassembled WGS sequence"/>
</dbReference>
<dbReference type="PROSITE" id="PS51318">
    <property type="entry name" value="TAT"/>
    <property type="match status" value="1"/>
</dbReference>
<dbReference type="Gene3D" id="3.30.365.10">
    <property type="entry name" value="Aldehyde oxidase/xanthine dehydrogenase, molybdopterin binding domain"/>
    <property type="match status" value="4"/>
</dbReference>